<evidence type="ECO:0000313" key="2">
    <source>
        <dbReference type="Proteomes" id="UP001198565"/>
    </source>
</evidence>
<dbReference type="Proteomes" id="UP001198565">
    <property type="component" value="Unassembled WGS sequence"/>
</dbReference>
<reference evidence="1 2" key="1">
    <citation type="submission" date="2021-08" db="EMBL/GenBank/DDBJ databases">
        <title>Streptomyces sp. PTM05 isolated from lichen.</title>
        <authorList>
            <person name="Somphong A."/>
            <person name="Phongsopitanun W."/>
            <person name="Tanasupawat S."/>
        </authorList>
    </citation>
    <scope>NUCLEOTIDE SEQUENCE [LARGE SCALE GENOMIC DNA]</scope>
    <source>
        <strain evidence="1 2">Ptm05</strain>
    </source>
</reference>
<name>A0ABS7QPR2_9ACTN</name>
<accession>A0ABS7QPR2</accession>
<proteinExistence type="predicted"/>
<comment type="caution">
    <text evidence="1">The sequence shown here is derived from an EMBL/GenBank/DDBJ whole genome shotgun (WGS) entry which is preliminary data.</text>
</comment>
<sequence length="68" mass="7189">MPEGFRIATAFVQVSPDTKGFKEELKAKVDEATAGVDGKVKVTLGTSELHAKADEARAKVDELDGTLA</sequence>
<keyword evidence="2" id="KW-1185">Reference proteome</keyword>
<dbReference type="EMBL" id="JAINVZ010000005">
    <property type="protein sequence ID" value="MBY8885160.1"/>
    <property type="molecule type" value="Genomic_DNA"/>
</dbReference>
<protein>
    <submittedName>
        <fullName evidence="1">Uncharacterized protein</fullName>
    </submittedName>
</protein>
<gene>
    <name evidence="1" type="ORF">K7472_09925</name>
</gene>
<organism evidence="1 2">
    <name type="scientific">Streptantibioticus parmotrematis</name>
    <dbReference type="NCBI Taxonomy" id="2873249"/>
    <lineage>
        <taxon>Bacteria</taxon>
        <taxon>Bacillati</taxon>
        <taxon>Actinomycetota</taxon>
        <taxon>Actinomycetes</taxon>
        <taxon>Kitasatosporales</taxon>
        <taxon>Streptomycetaceae</taxon>
        <taxon>Streptantibioticus</taxon>
    </lineage>
</organism>
<evidence type="ECO:0000313" key="1">
    <source>
        <dbReference type="EMBL" id="MBY8885160.1"/>
    </source>
</evidence>
<dbReference type="RefSeq" id="WP_222976291.1">
    <property type="nucleotide sequence ID" value="NZ_JAINVZ010000005.1"/>
</dbReference>